<comment type="caution">
    <text evidence="2">The sequence shown here is derived from an EMBL/GenBank/DDBJ whole genome shotgun (WGS) entry which is preliminary data.</text>
</comment>
<gene>
    <name evidence="2" type="primary">pelG</name>
    <name evidence="2" type="ORF">GCM10022268_28020</name>
</gene>
<keyword evidence="1" id="KW-0472">Membrane</keyword>
<feature type="transmembrane region" description="Helical" evidence="1">
    <location>
        <begin position="160"/>
        <end position="180"/>
    </location>
</feature>
<keyword evidence="1" id="KW-1133">Transmembrane helix</keyword>
<feature type="transmembrane region" description="Helical" evidence="1">
    <location>
        <begin position="362"/>
        <end position="387"/>
    </location>
</feature>
<keyword evidence="3" id="KW-1185">Reference proteome</keyword>
<feature type="transmembrane region" description="Helical" evidence="1">
    <location>
        <begin position="227"/>
        <end position="251"/>
    </location>
</feature>
<dbReference type="RefSeq" id="WP_344694017.1">
    <property type="nucleotide sequence ID" value="NZ_BAABBF010000006.1"/>
</dbReference>
<accession>A0ABP7EJB4</accession>
<feature type="transmembrane region" description="Helical" evidence="1">
    <location>
        <begin position="99"/>
        <end position="121"/>
    </location>
</feature>
<evidence type="ECO:0000313" key="2">
    <source>
        <dbReference type="EMBL" id="GAA3717989.1"/>
    </source>
</evidence>
<name>A0ABP7EJB4_9SPHN</name>
<keyword evidence="1" id="KW-0812">Transmembrane</keyword>
<feature type="transmembrane region" description="Helical" evidence="1">
    <location>
        <begin position="329"/>
        <end position="347"/>
    </location>
</feature>
<dbReference type="Proteomes" id="UP001500523">
    <property type="component" value="Unassembled WGS sequence"/>
</dbReference>
<feature type="transmembrane region" description="Helical" evidence="1">
    <location>
        <begin position="133"/>
        <end position="153"/>
    </location>
</feature>
<dbReference type="Pfam" id="PF16933">
    <property type="entry name" value="PelG"/>
    <property type="match status" value="1"/>
</dbReference>
<feature type="transmembrane region" description="Helical" evidence="1">
    <location>
        <begin position="271"/>
        <end position="289"/>
    </location>
</feature>
<organism evidence="2 3">
    <name type="scientific">Sphingomonas cynarae</name>
    <dbReference type="NCBI Taxonomy" id="930197"/>
    <lineage>
        <taxon>Bacteria</taxon>
        <taxon>Pseudomonadati</taxon>
        <taxon>Pseudomonadota</taxon>
        <taxon>Alphaproteobacteria</taxon>
        <taxon>Sphingomonadales</taxon>
        <taxon>Sphingomonadaceae</taxon>
        <taxon>Sphingomonas</taxon>
    </lineage>
</organism>
<feature type="transmembrane region" description="Helical" evidence="1">
    <location>
        <begin position="64"/>
        <end position="87"/>
    </location>
</feature>
<evidence type="ECO:0000256" key="1">
    <source>
        <dbReference type="SAM" id="Phobius"/>
    </source>
</evidence>
<protein>
    <submittedName>
        <fullName evidence="2">Exopolysaccharide Pel transporter PelG</fullName>
    </submittedName>
</protein>
<dbReference type="InterPro" id="IPR031617">
    <property type="entry name" value="PelG"/>
</dbReference>
<proteinExistence type="predicted"/>
<feature type="transmembrane region" description="Helical" evidence="1">
    <location>
        <begin position="186"/>
        <end position="206"/>
    </location>
</feature>
<dbReference type="EMBL" id="BAABBF010000006">
    <property type="protein sequence ID" value="GAA3717989.1"/>
    <property type="molecule type" value="Genomic_DNA"/>
</dbReference>
<evidence type="ECO:0000313" key="3">
    <source>
        <dbReference type="Proteomes" id="UP001500523"/>
    </source>
</evidence>
<reference evidence="3" key="1">
    <citation type="journal article" date="2019" name="Int. J. Syst. Evol. Microbiol.">
        <title>The Global Catalogue of Microorganisms (GCM) 10K type strain sequencing project: providing services to taxonomists for standard genome sequencing and annotation.</title>
        <authorList>
            <consortium name="The Broad Institute Genomics Platform"/>
            <consortium name="The Broad Institute Genome Sequencing Center for Infectious Disease"/>
            <person name="Wu L."/>
            <person name="Ma J."/>
        </authorList>
    </citation>
    <scope>NUCLEOTIDE SEQUENCE [LARGE SCALE GENOMIC DNA]</scope>
    <source>
        <strain evidence="3">JCM 17498</strain>
    </source>
</reference>
<feature type="transmembrane region" description="Helical" evidence="1">
    <location>
        <begin position="427"/>
        <end position="452"/>
    </location>
</feature>
<feature type="transmembrane region" description="Helical" evidence="1">
    <location>
        <begin position="394"/>
        <end position="421"/>
    </location>
</feature>
<sequence length="465" mass="48984">MAGIGFRLARIAQVGGIGGVVSAASHGAVISSGPWLMAAGAVMALESWGQRHAGVAVTGALQTILVYAFSLSALAAAPTIAVTTRVMSDMLYARRPSQVPGILIAALVGAAMTAVPTGALVYGLSGLAPLDQLAATAILTLLAEIWVANLFLTATRRHRAVLTGYAGGIGVVALAGAFATDVGLRGLLWLTLAGVGVTAIMLVRAVRYSFVAPPVWPADWGKAYRRHALLGIGGTFATLAIWMDKWITWYAAADSAAGLSMLRFNPIYDPASFLGLLSLVPGLTLLLIATETRFDRRFTVLMTACTGTAPIAGIQDARRSVIRTVLHDARLLVVVQATIAAALWVLAPELFKAIGADPRGIFAFRFTVVGAVFHLAALFFTIILSYLDLAGRVLIVWAMFFVVSTAATLMTVQAGFAWYGWGYLAGAVMATTTGAVLVAHALWNLIYLLFVGNNPAIMGDRRRWA</sequence>